<dbReference type="GeneID" id="4623092"/>
<dbReference type="KEGG" id="ago:AGOS_AGR124C"/>
<accession>Q74ZS4</accession>
<organism evidence="1 2">
    <name type="scientific">Eremothecium gossypii (strain ATCC 10895 / CBS 109.51 / FGSC 9923 / NRRL Y-1056)</name>
    <name type="common">Yeast</name>
    <name type="synonym">Ashbya gossypii</name>
    <dbReference type="NCBI Taxonomy" id="284811"/>
    <lineage>
        <taxon>Eukaryota</taxon>
        <taxon>Fungi</taxon>
        <taxon>Dikarya</taxon>
        <taxon>Ascomycota</taxon>
        <taxon>Saccharomycotina</taxon>
        <taxon>Saccharomycetes</taxon>
        <taxon>Saccharomycetales</taxon>
        <taxon>Saccharomycetaceae</taxon>
        <taxon>Eremothecium</taxon>
    </lineage>
</organism>
<evidence type="ECO:0000313" key="2">
    <source>
        <dbReference type="Proteomes" id="UP000000591"/>
    </source>
</evidence>
<proteinExistence type="predicted"/>
<keyword evidence="2" id="KW-1185">Reference proteome</keyword>
<dbReference type="RefSeq" id="NP_986790.1">
    <property type="nucleotide sequence ID" value="NM_211852.1"/>
</dbReference>
<reference evidence="2" key="2">
    <citation type="journal article" date="2013" name="G3 (Bethesda)">
        <title>Genomes of Ashbya fungi isolated from insects reveal four mating-type loci, numerous translocations, lack of transposons, and distinct gene duplications.</title>
        <authorList>
            <person name="Dietrich F.S."/>
            <person name="Voegeli S."/>
            <person name="Kuo S."/>
            <person name="Philippsen P."/>
        </authorList>
    </citation>
    <scope>GENOME REANNOTATION</scope>
    <source>
        <strain evidence="2">ATCC 10895 / CBS 109.51 / FGSC 9923 / NRRL Y-1056</strain>
    </source>
</reference>
<dbReference type="AlphaFoldDB" id="Q74ZS4"/>
<dbReference type="Proteomes" id="UP000000591">
    <property type="component" value="Chromosome VII"/>
</dbReference>
<dbReference type="HOGENOM" id="CLU_900079_0_0_1"/>
<dbReference type="EMBL" id="AE016820">
    <property type="protein sequence ID" value="AAS54614.1"/>
    <property type="molecule type" value="Genomic_DNA"/>
</dbReference>
<evidence type="ECO:0000313" key="1">
    <source>
        <dbReference type="EMBL" id="AAS54614.1"/>
    </source>
</evidence>
<gene>
    <name evidence="1" type="ORF">AGOS_AGR124C</name>
</gene>
<dbReference type="InParanoid" id="Q74ZS4"/>
<reference evidence="1 2" key="1">
    <citation type="journal article" date="2004" name="Science">
        <title>The Ashbya gossypii genome as a tool for mapping the ancient Saccharomyces cerevisiae genome.</title>
        <authorList>
            <person name="Dietrich F.S."/>
            <person name="Voegeli S."/>
            <person name="Brachat S."/>
            <person name="Lerch A."/>
            <person name="Gates K."/>
            <person name="Steiner S."/>
            <person name="Mohr C."/>
            <person name="Pohlmann R."/>
            <person name="Luedi P."/>
            <person name="Choi S."/>
            <person name="Wing R.A."/>
            <person name="Flavier A."/>
            <person name="Gaffney T.D."/>
            <person name="Philippsen P."/>
        </authorList>
    </citation>
    <scope>NUCLEOTIDE SEQUENCE [LARGE SCALE GENOMIC DNA]</scope>
    <source>
        <strain evidence="2">ATCC 10895 / CBS 109.51 / FGSC 9923 / NRRL Y-1056</strain>
    </source>
</reference>
<protein>
    <submittedName>
        <fullName evidence="1">AGR124Cp</fullName>
    </submittedName>
</protein>
<name>Q74ZS4_EREGS</name>
<sequence length="309" mass="33677">MQLGRSHDGGGLTRVVFGLPGCAWPHDGLLEELNLLPWCKGVCDSAPACKLCLRGRVDCCVRGCNCGDSALQARDGWCGAQTCSVCLRQLFRGLRRRRCRHMIDSVSISAWWSASRWPGCTCACPGPAGSLAVPVGRACRAGAVLPLFIGRDPLSMHVRALVARERCCHSLPLFLCCTVPSSCRERGAKVHRTARAVQLFLRSNPESHSMPLQLVRHALPHRSPQAASGDCPYPRFVSSWKARRYRLPPCVFHSHGRPAFNPHRLCIACCCTPSPSCSPQCVGSISVRLIIACQPQPVASPSHRCPSRP</sequence>